<protein>
    <recommendedName>
        <fullName evidence="7">Choline transporter-like protein</fullName>
    </recommendedName>
</protein>
<feature type="transmembrane region" description="Helical" evidence="7">
    <location>
        <begin position="463"/>
        <end position="490"/>
    </location>
</feature>
<feature type="transmembrane region" description="Helical" evidence="7">
    <location>
        <begin position="279"/>
        <end position="298"/>
    </location>
</feature>
<comment type="caution">
    <text evidence="8">The sequence shown here is derived from an EMBL/GenBank/DDBJ whole genome shotgun (WGS) entry which is preliminary data.</text>
</comment>
<dbReference type="GO" id="GO:0022857">
    <property type="term" value="F:transmembrane transporter activity"/>
    <property type="evidence" value="ECO:0007669"/>
    <property type="project" value="UniProtKB-UniRule"/>
</dbReference>
<feature type="transmembrane region" description="Helical" evidence="7">
    <location>
        <begin position="612"/>
        <end position="637"/>
    </location>
</feature>
<feature type="transmembrane region" description="Helical" evidence="7">
    <location>
        <begin position="385"/>
        <end position="404"/>
    </location>
</feature>
<evidence type="ECO:0000313" key="8">
    <source>
        <dbReference type="EMBL" id="KAJ8039265.1"/>
    </source>
</evidence>
<sequence>MDKASDRNGRKMSSGLMEADSCFISMKRETYRCIHDGRCFCTRVSLTDVICLILFILAMIVWLCIGLIGFLEGNPSSLVMPTDSKGRTCGVDPEVSDKPNLFFFNILDCLQVEAITNLSCPTPQVCVKDCPDYYYFPLLKTDTDFSLICVDNVNVSDDPEMAERVALISERKCAPYYLESRPVYGRCVPAFLLEVNINDTDFDVETEIINKLTESKLFDDEITVTVVKKAVSLIVNFGSILQVVYDDFINAWYIIVIGLVVGAVLCFIWCSIMRFVAGFMVWGSIIVLHVLLAGGIFFCWNEYMELEGVPGASDDFSFSLNLDSYLRLQKTWFIAGVIMCVLLAIILLLTICLCTRIRIAVALIEEASKAVSAFWSTLIWPIFPFAFQLLVTVLWCAIAVYLATSKQKTFVVNFADGNASNVTFNNFDPCDENNFDPQGTSALCMFNSYDLPEYHTYMQFINLFCFLWVLNFIIGLNQVILAGVFATYFWTVDKKDLPRFPLAKSLYTAVVYHTGSVAFGSLIIAIVQLIRVILEYIEVQLKGKENKVAKFILRCLKCVFWCLEKFLKFINKNAYIMIAIYGKSFCTSAKNAFFLLMRNIIRVAVVNKITDFLLFIGTAMVTTAVVVLSFFYFTFSAEYSFTAFIAAEYLPIPNVRYYWIIIFMIGFGTFVIGHIFFGVFNMAVDTLFLSFLEDLERHDGSPERPYYMNKDLMKIVGKKNRKRHVEEW</sequence>
<keyword evidence="5 7" id="KW-0472">Membrane</keyword>
<dbReference type="AlphaFoldDB" id="A0A9Q1C6G0"/>
<evidence type="ECO:0000256" key="1">
    <source>
        <dbReference type="ARBA" id="ARBA00004141"/>
    </source>
</evidence>
<keyword evidence="3 7" id="KW-0812">Transmembrane</keyword>
<comment type="function">
    <text evidence="7">Choline transporter.</text>
</comment>
<dbReference type="GO" id="GO:0005886">
    <property type="term" value="C:plasma membrane"/>
    <property type="evidence" value="ECO:0007669"/>
    <property type="project" value="UniProtKB-SubCell"/>
</dbReference>
<dbReference type="EMBL" id="JAIZAY010000007">
    <property type="protein sequence ID" value="KAJ8039265.1"/>
    <property type="molecule type" value="Genomic_DNA"/>
</dbReference>
<reference evidence="8" key="1">
    <citation type="submission" date="2021-10" db="EMBL/GenBank/DDBJ databases">
        <title>Tropical sea cucumber genome reveals ecological adaptation and Cuvierian tubules defense mechanism.</title>
        <authorList>
            <person name="Chen T."/>
        </authorList>
    </citation>
    <scope>NUCLEOTIDE SEQUENCE</scope>
    <source>
        <strain evidence="8">Nanhai2018</strain>
        <tissue evidence="8">Muscle</tissue>
    </source>
</reference>
<evidence type="ECO:0000256" key="4">
    <source>
        <dbReference type="ARBA" id="ARBA00022989"/>
    </source>
</evidence>
<accession>A0A9Q1C6G0</accession>
<keyword evidence="9" id="KW-1185">Reference proteome</keyword>
<gene>
    <name evidence="8" type="ORF">HOLleu_16921</name>
</gene>
<evidence type="ECO:0000256" key="3">
    <source>
        <dbReference type="ARBA" id="ARBA00022692"/>
    </source>
</evidence>
<dbReference type="InterPro" id="IPR007603">
    <property type="entry name" value="Choline_transptr-like"/>
</dbReference>
<evidence type="ECO:0000256" key="2">
    <source>
        <dbReference type="ARBA" id="ARBA00007168"/>
    </source>
</evidence>
<dbReference type="Pfam" id="PF04515">
    <property type="entry name" value="Choline_transpo"/>
    <property type="match status" value="1"/>
</dbReference>
<comment type="similarity">
    <text evidence="2 7">Belongs to the CTL (choline transporter-like) family.</text>
</comment>
<feature type="transmembrane region" description="Helical" evidence="7">
    <location>
        <begin position="52"/>
        <end position="71"/>
    </location>
</feature>
<dbReference type="PANTHER" id="PTHR12385">
    <property type="entry name" value="CHOLINE TRANSPORTER-LIKE (SLC FAMILY 44)"/>
    <property type="match status" value="1"/>
</dbReference>
<feature type="transmembrane region" description="Helical" evidence="7">
    <location>
        <begin position="657"/>
        <end position="680"/>
    </location>
</feature>
<organism evidence="8 9">
    <name type="scientific">Holothuria leucospilota</name>
    <name type="common">Black long sea cucumber</name>
    <name type="synonym">Mertensiothuria leucospilota</name>
    <dbReference type="NCBI Taxonomy" id="206669"/>
    <lineage>
        <taxon>Eukaryota</taxon>
        <taxon>Metazoa</taxon>
        <taxon>Echinodermata</taxon>
        <taxon>Eleutherozoa</taxon>
        <taxon>Echinozoa</taxon>
        <taxon>Holothuroidea</taxon>
        <taxon>Aspidochirotacea</taxon>
        <taxon>Aspidochirotida</taxon>
        <taxon>Holothuriidae</taxon>
        <taxon>Holothuria</taxon>
    </lineage>
</organism>
<feature type="transmembrane region" description="Helical" evidence="7">
    <location>
        <begin position="332"/>
        <end position="353"/>
    </location>
</feature>
<evidence type="ECO:0000256" key="6">
    <source>
        <dbReference type="ARBA" id="ARBA00023180"/>
    </source>
</evidence>
<dbReference type="Proteomes" id="UP001152320">
    <property type="component" value="Chromosome 7"/>
</dbReference>
<evidence type="ECO:0000313" key="9">
    <source>
        <dbReference type="Proteomes" id="UP001152320"/>
    </source>
</evidence>
<feature type="transmembrane region" description="Helical" evidence="7">
    <location>
        <begin position="510"/>
        <end position="534"/>
    </location>
</feature>
<dbReference type="PANTHER" id="PTHR12385:SF14">
    <property type="entry name" value="CHOLINE TRANSPORTER-LIKE 2"/>
    <property type="match status" value="1"/>
</dbReference>
<feature type="transmembrane region" description="Helical" evidence="7">
    <location>
        <begin position="251"/>
        <end position="272"/>
    </location>
</feature>
<evidence type="ECO:0000256" key="7">
    <source>
        <dbReference type="RuleBase" id="RU368066"/>
    </source>
</evidence>
<dbReference type="OrthoDB" id="420519at2759"/>
<name>A0A9Q1C6G0_HOLLE</name>
<keyword evidence="4 7" id="KW-1133">Transmembrane helix</keyword>
<keyword evidence="6" id="KW-0325">Glycoprotein</keyword>
<evidence type="ECO:0000256" key="5">
    <source>
        <dbReference type="ARBA" id="ARBA00023136"/>
    </source>
</evidence>
<comment type="subcellular location">
    <subcellularLocation>
        <location evidence="7">Cell membrane</location>
        <topology evidence="7">Multi-pass membrane protein</topology>
    </subcellularLocation>
    <subcellularLocation>
        <location evidence="1">Membrane</location>
        <topology evidence="1">Multi-pass membrane protein</topology>
    </subcellularLocation>
</comment>
<proteinExistence type="inferred from homology"/>